<dbReference type="Pfam" id="PF09836">
    <property type="entry name" value="DUF2063"/>
    <property type="match status" value="1"/>
</dbReference>
<evidence type="ECO:0000259" key="1">
    <source>
        <dbReference type="Pfam" id="PF09836"/>
    </source>
</evidence>
<dbReference type="RefSeq" id="WP_143563436.1">
    <property type="nucleotide sequence ID" value="NZ_BMPL01000009.1"/>
</dbReference>
<dbReference type="Proteomes" id="UP000318126">
    <property type="component" value="Unassembled WGS sequence"/>
</dbReference>
<accession>A0A553JSG8</accession>
<proteinExistence type="predicted"/>
<dbReference type="AlphaFoldDB" id="A0A553JSG8"/>
<dbReference type="OrthoDB" id="343356at2"/>
<name>A0A553JSG8_SHEHA</name>
<evidence type="ECO:0000313" key="3">
    <source>
        <dbReference type="Proteomes" id="UP000318126"/>
    </source>
</evidence>
<sequence length="268" mass="30926">MASLKQTQELFMAYILSDKSTDNAQDDKCSAFTSLITAKSDEDGQTRLGIYASAYRLRLIETIETDHEMLGIYLGDELFDKMAQEYINAHPSSYRSLRHFCDALPPFLQDDAFFSQYPILSHIAAFERRLLNAFDAEEQSRASFSELEQLAPEHWPESRFRFHSSVQIFKCQSNAVESWQALKNQQTPPQPDYSIACAWLLWRGEERLTEFISLTEYQLVLLEGFLQGQSLAQQCELMLNYFDEEQAPTKVLQAIRAWFEMGIIRAIA</sequence>
<dbReference type="EMBL" id="VKGK01000004">
    <property type="protein sequence ID" value="TRY15404.1"/>
    <property type="molecule type" value="Genomic_DNA"/>
</dbReference>
<organism evidence="2 3">
    <name type="scientific">Shewanella hanedai</name>
    <name type="common">Alteromonas hanedai</name>
    <dbReference type="NCBI Taxonomy" id="25"/>
    <lineage>
        <taxon>Bacteria</taxon>
        <taxon>Pseudomonadati</taxon>
        <taxon>Pseudomonadota</taxon>
        <taxon>Gammaproteobacteria</taxon>
        <taxon>Alteromonadales</taxon>
        <taxon>Shewanellaceae</taxon>
        <taxon>Shewanella</taxon>
    </lineage>
</organism>
<feature type="domain" description="Putative DNA-binding" evidence="1">
    <location>
        <begin position="6"/>
        <end position="108"/>
    </location>
</feature>
<evidence type="ECO:0000313" key="2">
    <source>
        <dbReference type="EMBL" id="TRY15404.1"/>
    </source>
</evidence>
<protein>
    <submittedName>
        <fullName evidence="2">DUF2063 domain-containing protein</fullName>
    </submittedName>
</protein>
<gene>
    <name evidence="2" type="ORF">FN961_04905</name>
</gene>
<reference evidence="3" key="1">
    <citation type="submission" date="2019-07" db="EMBL/GenBank/DDBJ databases">
        <title>Shewanella sp. YLB-08 draft genomic sequence.</title>
        <authorList>
            <person name="Yu L."/>
        </authorList>
    </citation>
    <scope>NUCLEOTIDE SEQUENCE [LARGE SCALE GENOMIC DNA]</scope>
    <source>
        <strain evidence="3">JCM 20706</strain>
    </source>
</reference>
<keyword evidence="3" id="KW-1185">Reference proteome</keyword>
<dbReference type="InterPro" id="IPR018640">
    <property type="entry name" value="DUF2063"/>
</dbReference>
<comment type="caution">
    <text evidence="2">The sequence shown here is derived from an EMBL/GenBank/DDBJ whole genome shotgun (WGS) entry which is preliminary data.</text>
</comment>